<organism evidence="1 2">
    <name type="scientific">Arctium lappa</name>
    <name type="common">Greater burdock</name>
    <name type="synonym">Lappa major</name>
    <dbReference type="NCBI Taxonomy" id="4217"/>
    <lineage>
        <taxon>Eukaryota</taxon>
        <taxon>Viridiplantae</taxon>
        <taxon>Streptophyta</taxon>
        <taxon>Embryophyta</taxon>
        <taxon>Tracheophyta</taxon>
        <taxon>Spermatophyta</taxon>
        <taxon>Magnoliopsida</taxon>
        <taxon>eudicotyledons</taxon>
        <taxon>Gunneridae</taxon>
        <taxon>Pentapetalae</taxon>
        <taxon>asterids</taxon>
        <taxon>campanulids</taxon>
        <taxon>Asterales</taxon>
        <taxon>Asteraceae</taxon>
        <taxon>Carduoideae</taxon>
        <taxon>Cardueae</taxon>
        <taxon>Arctiinae</taxon>
        <taxon>Arctium</taxon>
    </lineage>
</organism>
<reference evidence="2" key="1">
    <citation type="journal article" date="2022" name="Mol. Ecol. Resour.">
        <title>The genomes of chicory, endive, great burdock and yacon provide insights into Asteraceae palaeo-polyploidization history and plant inulin production.</title>
        <authorList>
            <person name="Fan W."/>
            <person name="Wang S."/>
            <person name="Wang H."/>
            <person name="Wang A."/>
            <person name="Jiang F."/>
            <person name="Liu H."/>
            <person name="Zhao H."/>
            <person name="Xu D."/>
            <person name="Zhang Y."/>
        </authorList>
    </citation>
    <scope>NUCLEOTIDE SEQUENCE [LARGE SCALE GENOMIC DNA]</scope>
    <source>
        <strain evidence="2">cv. Niubang</strain>
    </source>
</reference>
<gene>
    <name evidence="1" type="ORF">L6452_42509</name>
</gene>
<evidence type="ECO:0000313" key="1">
    <source>
        <dbReference type="EMBL" id="KAI3667451.1"/>
    </source>
</evidence>
<evidence type="ECO:0000313" key="2">
    <source>
        <dbReference type="Proteomes" id="UP001055879"/>
    </source>
</evidence>
<dbReference type="EMBL" id="CM042063">
    <property type="protein sequence ID" value="KAI3667451.1"/>
    <property type="molecule type" value="Genomic_DNA"/>
</dbReference>
<name>A0ACB8XIE7_ARCLA</name>
<sequence length="66" mass="7693">MNRRIKQAGGDSIFCHLICVVSMFSNSTPIQFFRSNAMQLQQQSIDIPIDWIVNLLYYLINYVSFC</sequence>
<proteinExistence type="predicted"/>
<keyword evidence="2" id="KW-1185">Reference proteome</keyword>
<dbReference type="Proteomes" id="UP001055879">
    <property type="component" value="Linkage Group LG17"/>
</dbReference>
<accession>A0ACB8XIE7</accession>
<reference evidence="1 2" key="2">
    <citation type="journal article" date="2022" name="Mol. Ecol. Resour.">
        <title>The genomes of chicory, endive, great burdock and yacon provide insights into Asteraceae paleo-polyploidization history and plant inulin production.</title>
        <authorList>
            <person name="Fan W."/>
            <person name="Wang S."/>
            <person name="Wang H."/>
            <person name="Wang A."/>
            <person name="Jiang F."/>
            <person name="Liu H."/>
            <person name="Zhao H."/>
            <person name="Xu D."/>
            <person name="Zhang Y."/>
        </authorList>
    </citation>
    <scope>NUCLEOTIDE SEQUENCE [LARGE SCALE GENOMIC DNA]</scope>
    <source>
        <strain evidence="2">cv. Niubang</strain>
    </source>
</reference>
<comment type="caution">
    <text evidence="1">The sequence shown here is derived from an EMBL/GenBank/DDBJ whole genome shotgun (WGS) entry which is preliminary data.</text>
</comment>
<protein>
    <submittedName>
        <fullName evidence="1">Uncharacterized protein</fullName>
    </submittedName>
</protein>